<dbReference type="InterPro" id="IPR011006">
    <property type="entry name" value="CheY-like_superfamily"/>
</dbReference>
<comment type="caution">
    <text evidence="3">The sequence shown here is derived from an EMBL/GenBank/DDBJ whole genome shotgun (WGS) entry which is preliminary data.</text>
</comment>
<organism evidence="3">
    <name type="scientific">mine drainage metagenome</name>
    <dbReference type="NCBI Taxonomy" id="410659"/>
    <lineage>
        <taxon>unclassified sequences</taxon>
        <taxon>metagenomes</taxon>
        <taxon>ecological metagenomes</taxon>
    </lineage>
</organism>
<dbReference type="Pfam" id="PF00072">
    <property type="entry name" value="Response_reg"/>
    <property type="match status" value="1"/>
</dbReference>
<dbReference type="GO" id="GO:0005829">
    <property type="term" value="C:cytosol"/>
    <property type="evidence" value="ECO:0007669"/>
    <property type="project" value="TreeGrafter"/>
</dbReference>
<keyword evidence="1" id="KW-0238">DNA-binding</keyword>
<dbReference type="PANTHER" id="PTHR48111:SF69">
    <property type="entry name" value="RESPONSE REGULATOR RECEIVER"/>
    <property type="match status" value="1"/>
</dbReference>
<dbReference type="InterPro" id="IPR001789">
    <property type="entry name" value="Sig_transdc_resp-reg_receiver"/>
</dbReference>
<dbReference type="PANTHER" id="PTHR48111">
    <property type="entry name" value="REGULATOR OF RPOS"/>
    <property type="match status" value="1"/>
</dbReference>
<dbReference type="Gene3D" id="3.40.50.2300">
    <property type="match status" value="1"/>
</dbReference>
<dbReference type="GO" id="GO:0000156">
    <property type="term" value="F:phosphorelay response regulator activity"/>
    <property type="evidence" value="ECO:0007669"/>
    <property type="project" value="TreeGrafter"/>
</dbReference>
<proteinExistence type="predicted"/>
<dbReference type="EMBL" id="AUZX01012180">
    <property type="protein sequence ID" value="EQD40138.1"/>
    <property type="molecule type" value="Genomic_DNA"/>
</dbReference>
<feature type="non-terminal residue" evidence="3">
    <location>
        <position position="146"/>
    </location>
</feature>
<sequence length="146" mass="15878">MNILIADDEPPARERLVTLLGEIRPGVPIVETQDGFGALEAIHAQAFDLVFLDIRMPGIDGLEVARHINTLVADAPAVIFTTAYERFALKAFDLGAIAYLVKPVRLEALEAALARSVRWNPALAWPASDPAKHARKFLVARSAGEL</sequence>
<dbReference type="PROSITE" id="PS50110">
    <property type="entry name" value="RESPONSE_REGULATORY"/>
    <property type="match status" value="1"/>
</dbReference>
<dbReference type="SMART" id="SM00448">
    <property type="entry name" value="REC"/>
    <property type="match status" value="1"/>
</dbReference>
<accession>T0Z529</accession>
<dbReference type="GO" id="GO:0006355">
    <property type="term" value="P:regulation of DNA-templated transcription"/>
    <property type="evidence" value="ECO:0007669"/>
    <property type="project" value="TreeGrafter"/>
</dbReference>
<dbReference type="InterPro" id="IPR039420">
    <property type="entry name" value="WalR-like"/>
</dbReference>
<reference evidence="3" key="2">
    <citation type="journal article" date="2014" name="ISME J.">
        <title>Microbial stratification in low pH oxic and suboxic macroscopic growths along an acid mine drainage.</title>
        <authorList>
            <person name="Mendez-Garcia C."/>
            <person name="Mesa V."/>
            <person name="Sprenger R.R."/>
            <person name="Richter M."/>
            <person name="Diez M.S."/>
            <person name="Solano J."/>
            <person name="Bargiela R."/>
            <person name="Golyshina O.V."/>
            <person name="Manteca A."/>
            <person name="Ramos J.L."/>
            <person name="Gallego J.R."/>
            <person name="Llorente I."/>
            <person name="Martins Dos Santos V.A."/>
            <person name="Jensen O.N."/>
            <person name="Pelaez A.I."/>
            <person name="Sanchez J."/>
            <person name="Ferrer M."/>
        </authorList>
    </citation>
    <scope>NUCLEOTIDE SEQUENCE</scope>
</reference>
<name>T0Z529_9ZZZZ</name>
<dbReference type="GO" id="GO:0032993">
    <property type="term" value="C:protein-DNA complex"/>
    <property type="evidence" value="ECO:0007669"/>
    <property type="project" value="TreeGrafter"/>
</dbReference>
<reference evidence="3" key="1">
    <citation type="submission" date="2013-08" db="EMBL/GenBank/DDBJ databases">
        <authorList>
            <person name="Mendez C."/>
            <person name="Richter M."/>
            <person name="Ferrer M."/>
            <person name="Sanchez J."/>
        </authorList>
    </citation>
    <scope>NUCLEOTIDE SEQUENCE</scope>
</reference>
<feature type="domain" description="Response regulatory" evidence="2">
    <location>
        <begin position="2"/>
        <end position="117"/>
    </location>
</feature>
<protein>
    <submittedName>
        <fullName evidence="3">Alginate biosynthesis regulatory protein AlgR</fullName>
    </submittedName>
</protein>
<gene>
    <name evidence="3" type="ORF">B1A_16570</name>
</gene>
<evidence type="ECO:0000259" key="2">
    <source>
        <dbReference type="PROSITE" id="PS50110"/>
    </source>
</evidence>
<evidence type="ECO:0000256" key="1">
    <source>
        <dbReference type="ARBA" id="ARBA00023125"/>
    </source>
</evidence>
<evidence type="ECO:0000313" key="3">
    <source>
        <dbReference type="EMBL" id="EQD40138.1"/>
    </source>
</evidence>
<dbReference type="SUPFAM" id="SSF52172">
    <property type="entry name" value="CheY-like"/>
    <property type="match status" value="1"/>
</dbReference>
<dbReference type="AlphaFoldDB" id="T0Z529"/>
<dbReference type="GO" id="GO:0000976">
    <property type="term" value="F:transcription cis-regulatory region binding"/>
    <property type="evidence" value="ECO:0007669"/>
    <property type="project" value="TreeGrafter"/>
</dbReference>